<feature type="transmembrane region" description="Helical" evidence="1">
    <location>
        <begin position="156"/>
        <end position="179"/>
    </location>
</feature>
<dbReference type="AlphaFoldDB" id="A0A2M8ELK3"/>
<protein>
    <recommendedName>
        <fullName evidence="4">Major facilitator superfamily (MFS) profile domain-containing protein</fullName>
    </recommendedName>
</protein>
<organism evidence="2 3">
    <name type="scientific">candidate division WWE3 bacterium CG_4_9_14_0_2_um_filter_35_11</name>
    <dbReference type="NCBI Taxonomy" id="1975077"/>
    <lineage>
        <taxon>Bacteria</taxon>
        <taxon>Katanobacteria</taxon>
    </lineage>
</organism>
<keyword evidence="1" id="KW-0472">Membrane</keyword>
<proteinExistence type="predicted"/>
<feature type="transmembrane region" description="Helical" evidence="1">
    <location>
        <begin position="131"/>
        <end position="150"/>
    </location>
</feature>
<feature type="transmembrane region" description="Helical" evidence="1">
    <location>
        <begin position="32"/>
        <end position="52"/>
    </location>
</feature>
<feature type="transmembrane region" description="Helical" evidence="1">
    <location>
        <begin position="331"/>
        <end position="353"/>
    </location>
</feature>
<dbReference type="SUPFAM" id="SSF103473">
    <property type="entry name" value="MFS general substrate transporter"/>
    <property type="match status" value="1"/>
</dbReference>
<dbReference type="Proteomes" id="UP000229756">
    <property type="component" value="Unassembled WGS sequence"/>
</dbReference>
<feature type="transmembrane region" description="Helical" evidence="1">
    <location>
        <begin position="359"/>
        <end position="380"/>
    </location>
</feature>
<keyword evidence="1" id="KW-0812">Transmembrane</keyword>
<dbReference type="EMBL" id="PFSJ01000019">
    <property type="protein sequence ID" value="PJC23595.1"/>
    <property type="molecule type" value="Genomic_DNA"/>
</dbReference>
<name>A0A2M8ELK3_UNCKA</name>
<evidence type="ECO:0000313" key="2">
    <source>
        <dbReference type="EMBL" id="PJC23595.1"/>
    </source>
</evidence>
<dbReference type="InterPro" id="IPR036259">
    <property type="entry name" value="MFS_trans_sf"/>
</dbReference>
<feature type="transmembrane region" description="Helical" evidence="1">
    <location>
        <begin position="208"/>
        <end position="230"/>
    </location>
</feature>
<feature type="transmembrane region" description="Helical" evidence="1">
    <location>
        <begin position="236"/>
        <end position="258"/>
    </location>
</feature>
<sequence length="391" mass="42889">MLWEYIDSLSNASDIILKTFLALFLWETDANLYPILVFGVAYFAAIPIASLIGGALSNSVAPKIAMLSGIWMQVTQIILIILLANSLDTFLLIFIGIIGGLGKGFKNVAIRDIADQTRPHDNEAKYYAGKSIQYQLLNLFIPLACALIIGTGTSGYLVVFEIAIFILIAESFLTSLVQVQNLSTTFRLKEILTIPGTNPSKLTLIKGIFLEGLSEGVTLTIVPIITLVFVGSIINWGILNTALVLISILAGIVIGQIIDDINSKSLYAVGALIYASTCLFFISRYNFYILAIFLVARTLMFVIKNAGYYGSIDKIMSQDSNEAYLYSEYQFLIDLVTSVARLIPLVILILLNINIKDETIIRSVLIILGLIPLFTLSMLGRTSVFNKATRA</sequence>
<comment type="caution">
    <text evidence="2">The sequence shown here is derived from an EMBL/GenBank/DDBJ whole genome shotgun (WGS) entry which is preliminary data.</text>
</comment>
<evidence type="ECO:0000256" key="1">
    <source>
        <dbReference type="SAM" id="Phobius"/>
    </source>
</evidence>
<evidence type="ECO:0008006" key="4">
    <source>
        <dbReference type="Google" id="ProtNLM"/>
    </source>
</evidence>
<evidence type="ECO:0000313" key="3">
    <source>
        <dbReference type="Proteomes" id="UP000229756"/>
    </source>
</evidence>
<reference evidence="3" key="1">
    <citation type="submission" date="2017-09" db="EMBL/GenBank/DDBJ databases">
        <title>Depth-based differentiation of microbial function through sediment-hosted aquifers and enrichment of novel symbionts in the deep terrestrial subsurface.</title>
        <authorList>
            <person name="Probst A.J."/>
            <person name="Ladd B."/>
            <person name="Jarett J.K."/>
            <person name="Geller-Mcgrath D.E."/>
            <person name="Sieber C.M.K."/>
            <person name="Emerson J.B."/>
            <person name="Anantharaman K."/>
            <person name="Thomas B.C."/>
            <person name="Malmstrom R."/>
            <person name="Stieglmeier M."/>
            <person name="Klingl A."/>
            <person name="Woyke T."/>
            <person name="Ryan C.M."/>
            <person name="Banfield J.F."/>
        </authorList>
    </citation>
    <scope>NUCLEOTIDE SEQUENCE [LARGE SCALE GENOMIC DNA]</scope>
</reference>
<keyword evidence="1" id="KW-1133">Transmembrane helix</keyword>
<accession>A0A2M8ELK3</accession>
<gene>
    <name evidence="2" type="ORF">CO058_02450</name>
</gene>